<evidence type="ECO:0000256" key="1">
    <source>
        <dbReference type="ARBA" id="ARBA00004127"/>
    </source>
</evidence>
<accession>A0A2H0Y0N8</accession>
<name>A0A2H0Y0N8_UNCSA</name>
<evidence type="ECO:0000256" key="4">
    <source>
        <dbReference type="ARBA" id="ARBA00023136"/>
    </source>
</evidence>
<evidence type="ECO:0000313" key="6">
    <source>
        <dbReference type="EMBL" id="PIS31068.1"/>
    </source>
</evidence>
<keyword evidence="3 5" id="KW-1133">Transmembrane helix</keyword>
<dbReference type="AlphaFoldDB" id="A0A2H0Y0N8"/>
<feature type="transmembrane region" description="Helical" evidence="5">
    <location>
        <begin position="36"/>
        <end position="60"/>
    </location>
</feature>
<dbReference type="GO" id="GO:0030026">
    <property type="term" value="P:intracellular manganese ion homeostasis"/>
    <property type="evidence" value="ECO:0007669"/>
    <property type="project" value="InterPro"/>
</dbReference>
<gene>
    <name evidence="6" type="ORF">COT42_01870</name>
</gene>
<feature type="transmembrane region" description="Helical" evidence="5">
    <location>
        <begin position="72"/>
        <end position="96"/>
    </location>
</feature>
<dbReference type="EMBL" id="PEYM01000038">
    <property type="protein sequence ID" value="PIS31068.1"/>
    <property type="molecule type" value="Genomic_DNA"/>
</dbReference>
<sequence>MFSHSIKTGFSFGVTSGIITTLGLMVGLNSTTHSELVVVGGIFIIAIADAMSDALGIHMSEESENKHSPAEIWASTICTFLAKFLVAMTFVVPVLLLSLSTAILVSIIWAVFLLTLLTYFVAKGEGQGPLNAIFEHLVVAGVVVCLAEAVGRMIARIFS</sequence>
<evidence type="ECO:0000256" key="2">
    <source>
        <dbReference type="ARBA" id="ARBA00022692"/>
    </source>
</evidence>
<proteinExistence type="predicted"/>
<protein>
    <recommendedName>
        <fullName evidence="8">VIT family protein</fullName>
    </recommendedName>
</protein>
<comment type="caution">
    <text evidence="6">The sequence shown here is derived from an EMBL/GenBank/DDBJ whole genome shotgun (WGS) entry which is preliminary data.</text>
</comment>
<evidence type="ECO:0000256" key="3">
    <source>
        <dbReference type="ARBA" id="ARBA00022989"/>
    </source>
</evidence>
<keyword evidence="4 5" id="KW-0472">Membrane</keyword>
<feature type="transmembrane region" description="Helical" evidence="5">
    <location>
        <begin position="102"/>
        <end position="122"/>
    </location>
</feature>
<dbReference type="Pfam" id="PF01988">
    <property type="entry name" value="VIT1"/>
    <property type="match status" value="1"/>
</dbReference>
<feature type="transmembrane region" description="Helical" evidence="5">
    <location>
        <begin position="12"/>
        <end position="30"/>
    </location>
</feature>
<keyword evidence="2 5" id="KW-0812">Transmembrane</keyword>
<evidence type="ECO:0000256" key="5">
    <source>
        <dbReference type="SAM" id="Phobius"/>
    </source>
</evidence>
<dbReference type="Proteomes" id="UP000231343">
    <property type="component" value="Unassembled WGS sequence"/>
</dbReference>
<evidence type="ECO:0008006" key="8">
    <source>
        <dbReference type="Google" id="ProtNLM"/>
    </source>
</evidence>
<evidence type="ECO:0000313" key="7">
    <source>
        <dbReference type="Proteomes" id="UP000231343"/>
    </source>
</evidence>
<dbReference type="InterPro" id="IPR008217">
    <property type="entry name" value="Ccc1_fam"/>
</dbReference>
<reference evidence="6 7" key="1">
    <citation type="submission" date="2017-09" db="EMBL/GenBank/DDBJ databases">
        <title>Depth-based differentiation of microbial function through sediment-hosted aquifers and enrichment of novel symbionts in the deep terrestrial subsurface.</title>
        <authorList>
            <person name="Probst A.J."/>
            <person name="Ladd B."/>
            <person name="Jarett J.K."/>
            <person name="Geller-Mcgrath D.E."/>
            <person name="Sieber C.M."/>
            <person name="Emerson J.B."/>
            <person name="Anantharaman K."/>
            <person name="Thomas B.C."/>
            <person name="Malmstrom R."/>
            <person name="Stieglmeier M."/>
            <person name="Klingl A."/>
            <person name="Woyke T."/>
            <person name="Ryan C.M."/>
            <person name="Banfield J.F."/>
        </authorList>
    </citation>
    <scope>NUCLEOTIDE SEQUENCE [LARGE SCALE GENOMIC DNA]</scope>
    <source>
        <strain evidence="6">CG08_land_8_20_14_0_20_45_16</strain>
    </source>
</reference>
<feature type="transmembrane region" description="Helical" evidence="5">
    <location>
        <begin position="134"/>
        <end position="155"/>
    </location>
</feature>
<organism evidence="6 7">
    <name type="scientific">Candidatus Saganbacteria bacterium CG08_land_8_20_14_0_20_45_16</name>
    <dbReference type="NCBI Taxonomy" id="2014293"/>
    <lineage>
        <taxon>Bacteria</taxon>
        <taxon>Bacillati</taxon>
        <taxon>Saganbacteria</taxon>
    </lineage>
</organism>
<dbReference type="GO" id="GO:0012505">
    <property type="term" value="C:endomembrane system"/>
    <property type="evidence" value="ECO:0007669"/>
    <property type="project" value="UniProtKB-SubCell"/>
</dbReference>
<comment type="subcellular location">
    <subcellularLocation>
        <location evidence="1">Endomembrane system</location>
        <topology evidence="1">Multi-pass membrane protein</topology>
    </subcellularLocation>
</comment>
<dbReference type="GO" id="GO:0005384">
    <property type="term" value="F:manganese ion transmembrane transporter activity"/>
    <property type="evidence" value="ECO:0007669"/>
    <property type="project" value="InterPro"/>
</dbReference>